<evidence type="ECO:0000313" key="1">
    <source>
        <dbReference type="EMBL" id="GBM36289.1"/>
    </source>
</evidence>
<evidence type="ECO:0000313" key="2">
    <source>
        <dbReference type="Proteomes" id="UP000499080"/>
    </source>
</evidence>
<sequence>MKCGTCLYIEIVDLCQILDKIPQPDVCPSICVHMNMATQNLARGLDIKTIDRWQISGPVGSRELLQSAGEVLDNLGMF</sequence>
<reference evidence="1 2" key="1">
    <citation type="journal article" date="2019" name="Sci. Rep.">
        <title>Orb-weaving spider Araneus ventricosus genome elucidates the spidroin gene catalogue.</title>
        <authorList>
            <person name="Kono N."/>
            <person name="Nakamura H."/>
            <person name="Ohtoshi R."/>
            <person name="Moran D.A.P."/>
            <person name="Shinohara A."/>
            <person name="Yoshida Y."/>
            <person name="Fujiwara M."/>
            <person name="Mori M."/>
            <person name="Tomita M."/>
            <person name="Arakawa K."/>
        </authorList>
    </citation>
    <scope>NUCLEOTIDE SEQUENCE [LARGE SCALE GENOMIC DNA]</scope>
</reference>
<organism evidence="1 2">
    <name type="scientific">Araneus ventricosus</name>
    <name type="common">Orbweaver spider</name>
    <name type="synonym">Epeira ventricosa</name>
    <dbReference type="NCBI Taxonomy" id="182803"/>
    <lineage>
        <taxon>Eukaryota</taxon>
        <taxon>Metazoa</taxon>
        <taxon>Ecdysozoa</taxon>
        <taxon>Arthropoda</taxon>
        <taxon>Chelicerata</taxon>
        <taxon>Arachnida</taxon>
        <taxon>Araneae</taxon>
        <taxon>Araneomorphae</taxon>
        <taxon>Entelegynae</taxon>
        <taxon>Araneoidea</taxon>
        <taxon>Araneidae</taxon>
        <taxon>Araneus</taxon>
    </lineage>
</organism>
<keyword evidence="2" id="KW-1185">Reference proteome</keyword>
<dbReference type="AlphaFoldDB" id="A0A4Y2F7D9"/>
<dbReference type="Proteomes" id="UP000499080">
    <property type="component" value="Unassembled WGS sequence"/>
</dbReference>
<gene>
    <name evidence="1" type="ORF">AVEN_98949_1</name>
</gene>
<name>A0A4Y2F7D9_ARAVE</name>
<protein>
    <submittedName>
        <fullName evidence="1">Uncharacterized protein</fullName>
    </submittedName>
</protein>
<proteinExistence type="predicted"/>
<accession>A0A4Y2F7D9</accession>
<dbReference type="EMBL" id="BGPR01000808">
    <property type="protein sequence ID" value="GBM36289.1"/>
    <property type="molecule type" value="Genomic_DNA"/>
</dbReference>
<comment type="caution">
    <text evidence="1">The sequence shown here is derived from an EMBL/GenBank/DDBJ whole genome shotgun (WGS) entry which is preliminary data.</text>
</comment>